<keyword evidence="1" id="KW-1133">Transmembrane helix</keyword>
<sequence>MMMKTEKGTVTLSSAFSPFPSSLPYTFPSHFSILCYCYCSIIQSIQPLSKIFDRNFFFFFVFFLTSLSLSSWVLTASFFFLLSFFLNHNTIFFNLFSSSPSSSFFLSLTSHPSPFATCSNSQTTVKLLFLVFFTQLVYKSSFGTHLDAANFYFPFLIFFHSSSCLTPLHPSIYLSFLSNKLTKQKQRDYFIQQLGGRRAGRDCKRFGKFSVYSLSLSLFLPCNASFLSHCHLYFCIVNLFTSFSNIFPDHLTLFLGFFHSLF</sequence>
<keyword evidence="3" id="KW-1185">Reference proteome</keyword>
<keyword evidence="1" id="KW-0812">Transmembrane</keyword>
<name>A0A812EE31_ACAPH</name>
<evidence type="ECO:0000313" key="3">
    <source>
        <dbReference type="Proteomes" id="UP000597762"/>
    </source>
</evidence>
<reference evidence="2" key="1">
    <citation type="submission" date="2021-01" db="EMBL/GenBank/DDBJ databases">
        <authorList>
            <person name="Li R."/>
            <person name="Bekaert M."/>
        </authorList>
    </citation>
    <scope>NUCLEOTIDE SEQUENCE</scope>
    <source>
        <strain evidence="2">Farmed</strain>
    </source>
</reference>
<dbReference type="Proteomes" id="UP000597762">
    <property type="component" value="Unassembled WGS sequence"/>
</dbReference>
<evidence type="ECO:0000313" key="2">
    <source>
        <dbReference type="EMBL" id="CAE1321239.1"/>
    </source>
</evidence>
<proteinExistence type="predicted"/>
<evidence type="ECO:0000256" key="1">
    <source>
        <dbReference type="SAM" id="Phobius"/>
    </source>
</evidence>
<keyword evidence="1" id="KW-0472">Membrane</keyword>
<gene>
    <name evidence="2" type="ORF">SPHA_71368</name>
</gene>
<accession>A0A812EE31</accession>
<dbReference type="AlphaFoldDB" id="A0A812EE31"/>
<organism evidence="2 3">
    <name type="scientific">Acanthosepion pharaonis</name>
    <name type="common">Pharaoh cuttlefish</name>
    <name type="synonym">Sepia pharaonis</name>
    <dbReference type="NCBI Taxonomy" id="158019"/>
    <lineage>
        <taxon>Eukaryota</taxon>
        <taxon>Metazoa</taxon>
        <taxon>Spiralia</taxon>
        <taxon>Lophotrochozoa</taxon>
        <taxon>Mollusca</taxon>
        <taxon>Cephalopoda</taxon>
        <taxon>Coleoidea</taxon>
        <taxon>Decapodiformes</taxon>
        <taxon>Sepiida</taxon>
        <taxon>Sepiina</taxon>
        <taxon>Sepiidae</taxon>
        <taxon>Acanthosepion</taxon>
    </lineage>
</organism>
<dbReference type="EMBL" id="CAHIKZ030005222">
    <property type="protein sequence ID" value="CAE1321239.1"/>
    <property type="molecule type" value="Genomic_DNA"/>
</dbReference>
<protein>
    <submittedName>
        <fullName evidence="2">Uncharacterized protein</fullName>
    </submittedName>
</protein>
<feature type="transmembrane region" description="Helical" evidence="1">
    <location>
        <begin position="57"/>
        <end position="85"/>
    </location>
</feature>
<comment type="caution">
    <text evidence="2">The sequence shown here is derived from an EMBL/GenBank/DDBJ whole genome shotgun (WGS) entry which is preliminary data.</text>
</comment>
<feature type="transmembrane region" description="Helical" evidence="1">
    <location>
        <begin position="151"/>
        <end position="177"/>
    </location>
</feature>